<keyword evidence="4" id="KW-0862">Zinc</keyword>
<dbReference type="FunFam" id="3.30.50.10:FF:000038">
    <property type="entry name" value="GATA transcription factor 14"/>
    <property type="match status" value="1"/>
</dbReference>
<feature type="region of interest" description="Disordered" evidence="10">
    <location>
        <begin position="1"/>
        <end position="29"/>
    </location>
</feature>
<dbReference type="PANTHER" id="PTHR45658">
    <property type="entry name" value="GATA TRANSCRIPTION FACTOR"/>
    <property type="match status" value="1"/>
</dbReference>
<feature type="compositionally biased region" description="Acidic residues" evidence="10">
    <location>
        <begin position="1"/>
        <end position="18"/>
    </location>
</feature>
<evidence type="ECO:0000256" key="2">
    <source>
        <dbReference type="ARBA" id="ARBA00022723"/>
    </source>
</evidence>
<comment type="caution">
    <text evidence="12">The sequence shown here is derived from an EMBL/GenBank/DDBJ whole genome shotgun (WGS) entry which is preliminary data.</text>
</comment>
<dbReference type="GO" id="GO:0008270">
    <property type="term" value="F:zinc ion binding"/>
    <property type="evidence" value="ECO:0007669"/>
    <property type="project" value="UniProtKB-KW"/>
</dbReference>
<evidence type="ECO:0000259" key="11">
    <source>
        <dbReference type="PROSITE" id="PS50114"/>
    </source>
</evidence>
<dbReference type="Pfam" id="PF00320">
    <property type="entry name" value="GATA"/>
    <property type="match status" value="4"/>
</dbReference>
<evidence type="ECO:0000256" key="7">
    <source>
        <dbReference type="ARBA" id="ARBA00023159"/>
    </source>
</evidence>
<feature type="domain" description="GATA-type" evidence="11">
    <location>
        <begin position="885"/>
        <end position="913"/>
    </location>
</feature>
<dbReference type="Gene3D" id="3.30.50.10">
    <property type="entry name" value="Erythroid Transcription Factor GATA-1, subunit A"/>
    <property type="match status" value="5"/>
</dbReference>
<dbReference type="GO" id="GO:0005634">
    <property type="term" value="C:nucleus"/>
    <property type="evidence" value="ECO:0007669"/>
    <property type="project" value="TreeGrafter"/>
</dbReference>
<accession>A0AAW1VNP5</accession>
<dbReference type="EMBL" id="JBEDUW010000046">
    <property type="protein sequence ID" value="KAK9907025.1"/>
    <property type="molecule type" value="Genomic_DNA"/>
</dbReference>
<keyword evidence="7" id="KW-0010">Activator</keyword>
<comment type="similarity">
    <text evidence="1">Belongs to the type IV zinc-finger family. Class A subfamily.</text>
</comment>
<evidence type="ECO:0000256" key="8">
    <source>
        <dbReference type="ARBA" id="ARBA00023163"/>
    </source>
</evidence>
<dbReference type="CDD" id="cd00202">
    <property type="entry name" value="ZnF_GATA"/>
    <property type="match status" value="2"/>
</dbReference>
<protein>
    <recommendedName>
        <fullName evidence="11">GATA-type domain-containing protein</fullName>
    </recommendedName>
</protein>
<dbReference type="AlphaFoldDB" id="A0AAW1VNP5"/>
<evidence type="ECO:0000313" key="12">
    <source>
        <dbReference type="EMBL" id="KAK9907025.1"/>
    </source>
</evidence>
<evidence type="ECO:0000256" key="9">
    <source>
        <dbReference type="PROSITE-ProRule" id="PRU00094"/>
    </source>
</evidence>
<dbReference type="GO" id="GO:0043565">
    <property type="term" value="F:sequence-specific DNA binding"/>
    <property type="evidence" value="ECO:0007669"/>
    <property type="project" value="InterPro"/>
</dbReference>
<keyword evidence="2" id="KW-0479">Metal-binding</keyword>
<evidence type="ECO:0000256" key="4">
    <source>
        <dbReference type="ARBA" id="ARBA00022833"/>
    </source>
</evidence>
<keyword evidence="13" id="KW-1185">Reference proteome</keyword>
<dbReference type="GO" id="GO:0030154">
    <property type="term" value="P:cell differentiation"/>
    <property type="evidence" value="ECO:0007669"/>
    <property type="project" value="TreeGrafter"/>
</dbReference>
<name>A0AAW1VNP5_RUBAR</name>
<evidence type="ECO:0000256" key="6">
    <source>
        <dbReference type="ARBA" id="ARBA00023125"/>
    </source>
</evidence>
<dbReference type="Proteomes" id="UP001457282">
    <property type="component" value="Unassembled WGS sequence"/>
</dbReference>
<evidence type="ECO:0000256" key="10">
    <source>
        <dbReference type="SAM" id="MobiDB-lite"/>
    </source>
</evidence>
<feature type="domain" description="GATA-type" evidence="11">
    <location>
        <begin position="1126"/>
        <end position="1155"/>
    </location>
</feature>
<dbReference type="InterPro" id="IPR013088">
    <property type="entry name" value="Znf_NHR/GATA"/>
</dbReference>
<keyword evidence="5" id="KW-0805">Transcription regulation</keyword>
<keyword evidence="3 9" id="KW-0863">Zinc-finger</keyword>
<proteinExistence type="inferred from homology"/>
<feature type="domain" description="GATA-type" evidence="11">
    <location>
        <begin position="154"/>
        <end position="186"/>
    </location>
</feature>
<organism evidence="12 13">
    <name type="scientific">Rubus argutus</name>
    <name type="common">Southern blackberry</name>
    <dbReference type="NCBI Taxonomy" id="59490"/>
    <lineage>
        <taxon>Eukaryota</taxon>
        <taxon>Viridiplantae</taxon>
        <taxon>Streptophyta</taxon>
        <taxon>Embryophyta</taxon>
        <taxon>Tracheophyta</taxon>
        <taxon>Spermatophyta</taxon>
        <taxon>Magnoliopsida</taxon>
        <taxon>eudicotyledons</taxon>
        <taxon>Gunneridae</taxon>
        <taxon>Pentapetalae</taxon>
        <taxon>rosids</taxon>
        <taxon>fabids</taxon>
        <taxon>Rosales</taxon>
        <taxon>Rosaceae</taxon>
        <taxon>Rosoideae</taxon>
        <taxon>Rosoideae incertae sedis</taxon>
        <taxon>Rubus</taxon>
    </lineage>
</organism>
<reference evidence="12 13" key="1">
    <citation type="journal article" date="2023" name="G3 (Bethesda)">
        <title>A chromosome-length genome assembly and annotation of blackberry (Rubus argutus, cv. 'Hillquist').</title>
        <authorList>
            <person name="Bruna T."/>
            <person name="Aryal R."/>
            <person name="Dudchenko O."/>
            <person name="Sargent D.J."/>
            <person name="Mead D."/>
            <person name="Buti M."/>
            <person name="Cavallini A."/>
            <person name="Hytonen T."/>
            <person name="Andres J."/>
            <person name="Pham M."/>
            <person name="Weisz D."/>
            <person name="Mascagni F."/>
            <person name="Usai G."/>
            <person name="Natali L."/>
            <person name="Bassil N."/>
            <person name="Fernandez G.E."/>
            <person name="Lomsadze A."/>
            <person name="Armour M."/>
            <person name="Olukolu B."/>
            <person name="Poorten T."/>
            <person name="Britton C."/>
            <person name="Davik J."/>
            <person name="Ashrafi H."/>
            <person name="Aiden E.L."/>
            <person name="Borodovsky M."/>
            <person name="Worthington M."/>
        </authorList>
    </citation>
    <scope>NUCLEOTIDE SEQUENCE [LARGE SCALE GENOMIC DNA]</scope>
    <source>
        <strain evidence="12">PI 553951</strain>
    </source>
</reference>
<gene>
    <name evidence="12" type="ORF">M0R45_002522</name>
</gene>
<evidence type="ECO:0000256" key="5">
    <source>
        <dbReference type="ARBA" id="ARBA00023015"/>
    </source>
</evidence>
<evidence type="ECO:0000256" key="1">
    <source>
        <dbReference type="ARBA" id="ARBA00005694"/>
    </source>
</evidence>
<dbReference type="SMART" id="SM00401">
    <property type="entry name" value="ZnF_GATA"/>
    <property type="match status" value="6"/>
</dbReference>
<dbReference type="InterPro" id="IPR051140">
    <property type="entry name" value="GATA_TF"/>
</dbReference>
<dbReference type="PROSITE" id="PS00344">
    <property type="entry name" value="GATA_ZN_FINGER_1"/>
    <property type="match status" value="1"/>
</dbReference>
<dbReference type="SUPFAM" id="SSF57716">
    <property type="entry name" value="Glucocorticoid receptor-like (DNA-binding domain)"/>
    <property type="match status" value="6"/>
</dbReference>
<dbReference type="PANTHER" id="PTHR45658:SF42">
    <property type="entry name" value="GATA TRANSCRIPTION FACTOR 1"/>
    <property type="match status" value="1"/>
</dbReference>
<keyword evidence="6" id="KW-0238">DNA-binding</keyword>
<evidence type="ECO:0000313" key="13">
    <source>
        <dbReference type="Proteomes" id="UP001457282"/>
    </source>
</evidence>
<sequence>MLSLDPDDFLADVAEDREDSPSLPFPATEKVAEEEELEWLSNKDAFPAVETCMLSEEPPNPIANAQQQNRRVSVSVAKAGIGKTLLPPMPSRRSKKGSAKVKHKTVCTYCGFAQTPPWPEEPLAQHILCKACGYSYKPGPLCPEDSAKVEGIKRQCTHCGITKTPQWRHGPLGRKTLCNACGVRYKSGRLCPEYRPANSPTFSNKLHSNAHRKVMQIRKQKYGTVSKPADKCVATSALTKSKKNFFPAVTTVNILEQPSRSVIAEEQSPVSVLENSSNSSTTFMSFSGPLKLPQQPPSKFLRQQLLFCNRPNNHNQEDTTKVEIERNSTILKSSFGTLEPPYKAPSEVLGQQQLVSYQPNNKRKKKDTAEVEIEGNTTFMSSCGTLEPPHQAPSKFLDQQQLFYNQPNKKRNNKNTAKVETAVKPVDKCTTTLMKSNKDSFPAVEILNILEQSSGIVIAKQQSPVLVLENSTNRSATLINSCGTIEPPHQTSRKFMGQQQLFCNQANNKPNKKDSANVEIEGNNPAAMRSCGTLESPHQAPSEFLGQQQLFCNQPNNKSNKKETGKVGIEGKCQNCGAEQSPRWWEGPLGPKTLCLSCGLAKYTARRQRSVSLTSNKKCNKKDTAKVEMAVKPVESVDKCTNSTTTLMKLNKDRFPAVKTLNISEKPSVIVIAEQQSPVFVLENSRNSSMTLMSSSGTVDPPHQAPSEFLGQQQQQFCDQANNKPKENDTATVEIEGNSTTLMSSSGTLEPPHQAPNNFLEQQQLFWKQANNKPNKKDTARVESEANSTTLMSSCRTPKPPHQAQSEFLGQQQQFCNQAYNETNKENTAKVESEGNSTTLMSSCRTPELTHQARSEFLVQQQLVCNQADNETNKENTAEVEIKGKCENCGAEHSPRWLGGPLGPKTLCFACGLAKCTAKRQRCIAVEGLELPIGLMGSDLFCRGSFLIRLALFQLLKSSFSRRNQATLPLLRTRSLSRFLKTAQTTAQPLLAPAGSKSPTEPEPKVFVDEEAQFQGSKVGIKRKCLHCGKQTQRWRMGRLGPTTLCSACGNRYEPLWGRSGVTEDIAKKCQHCGSEETTQWLSCPLGPKTLCNTCYHWFKYGRRQFCNQTNNNPDKKASAEVEIRRKCQHCGAEETPLWRAGPLGCKTLCNACGIRWYKFGDLCREYCPASSPTFLRELHSNFYRKVTGMRKPDIGVEMVVEPVDKKNTIGE</sequence>
<feature type="domain" description="GATA-type" evidence="11">
    <location>
        <begin position="572"/>
        <end position="622"/>
    </location>
</feature>
<dbReference type="GO" id="GO:0006355">
    <property type="term" value="P:regulation of DNA-templated transcription"/>
    <property type="evidence" value="ECO:0007669"/>
    <property type="project" value="InterPro"/>
</dbReference>
<keyword evidence="8" id="KW-0804">Transcription</keyword>
<dbReference type="PROSITE" id="PS50114">
    <property type="entry name" value="GATA_ZN_FINGER_2"/>
    <property type="match status" value="4"/>
</dbReference>
<evidence type="ECO:0000256" key="3">
    <source>
        <dbReference type="ARBA" id="ARBA00022771"/>
    </source>
</evidence>
<dbReference type="InterPro" id="IPR000679">
    <property type="entry name" value="Znf_GATA"/>
</dbReference>